<sequence length="52" mass="5937">ETMAKEKYLTEEELVNILYNDDSGDELIPELEDSQSESEDELPLPEIDTPIP</sequence>
<name>A0AAD7ZM68_DIPPU</name>
<gene>
    <name evidence="3" type="ORF">L9F63_012994</name>
    <name evidence="2" type="ORF">L9F63_022735</name>
</gene>
<comment type="caution">
    <text evidence="2">The sequence shown here is derived from an EMBL/GenBank/DDBJ whole genome shotgun (WGS) entry which is preliminary data.</text>
</comment>
<reference evidence="2" key="1">
    <citation type="journal article" date="2023" name="IScience">
        <title>Live-bearing cockroach genome reveals convergent evolutionary mechanisms linked to viviparity in insects and beyond.</title>
        <authorList>
            <person name="Fouks B."/>
            <person name="Harrison M.C."/>
            <person name="Mikhailova A.A."/>
            <person name="Marchal E."/>
            <person name="English S."/>
            <person name="Carruthers M."/>
            <person name="Jennings E.C."/>
            <person name="Chiamaka E.L."/>
            <person name="Frigard R.A."/>
            <person name="Pippel M."/>
            <person name="Attardo G.M."/>
            <person name="Benoit J.B."/>
            <person name="Bornberg-Bauer E."/>
            <person name="Tobe S.S."/>
        </authorList>
    </citation>
    <scope>NUCLEOTIDE SEQUENCE</scope>
    <source>
        <strain evidence="2">Stay&amp;Tobe</strain>
    </source>
</reference>
<feature type="non-terminal residue" evidence="2">
    <location>
        <position position="52"/>
    </location>
</feature>
<protein>
    <submittedName>
        <fullName evidence="2">Uncharacterized protein</fullName>
    </submittedName>
</protein>
<feature type="region of interest" description="Disordered" evidence="1">
    <location>
        <begin position="20"/>
        <end position="52"/>
    </location>
</feature>
<reference evidence="2" key="2">
    <citation type="submission" date="2023-05" db="EMBL/GenBank/DDBJ databases">
        <authorList>
            <person name="Fouks B."/>
        </authorList>
    </citation>
    <scope>NUCLEOTIDE SEQUENCE</scope>
    <source>
        <strain evidence="2">Stay&amp;Tobe</strain>
        <tissue evidence="2">Testes</tissue>
    </source>
</reference>
<evidence type="ECO:0000256" key="1">
    <source>
        <dbReference type="SAM" id="MobiDB-lite"/>
    </source>
</evidence>
<feature type="compositionally biased region" description="Acidic residues" evidence="1">
    <location>
        <begin position="22"/>
        <end position="43"/>
    </location>
</feature>
<organism evidence="2 4">
    <name type="scientific">Diploptera punctata</name>
    <name type="common">Pacific beetle cockroach</name>
    <dbReference type="NCBI Taxonomy" id="6984"/>
    <lineage>
        <taxon>Eukaryota</taxon>
        <taxon>Metazoa</taxon>
        <taxon>Ecdysozoa</taxon>
        <taxon>Arthropoda</taxon>
        <taxon>Hexapoda</taxon>
        <taxon>Insecta</taxon>
        <taxon>Pterygota</taxon>
        <taxon>Neoptera</taxon>
        <taxon>Polyneoptera</taxon>
        <taxon>Dictyoptera</taxon>
        <taxon>Blattodea</taxon>
        <taxon>Blaberoidea</taxon>
        <taxon>Blaberidae</taxon>
        <taxon>Diplopterinae</taxon>
        <taxon>Diploptera</taxon>
    </lineage>
</organism>
<evidence type="ECO:0000313" key="4">
    <source>
        <dbReference type="Proteomes" id="UP001233999"/>
    </source>
</evidence>
<evidence type="ECO:0000313" key="2">
    <source>
        <dbReference type="EMBL" id="KAJ9582921.1"/>
    </source>
</evidence>
<dbReference type="EMBL" id="JASPKZ010007710">
    <property type="protein sequence ID" value="KAJ9582921.1"/>
    <property type="molecule type" value="Genomic_DNA"/>
</dbReference>
<feature type="non-terminal residue" evidence="2">
    <location>
        <position position="1"/>
    </location>
</feature>
<dbReference type="AlphaFoldDB" id="A0AAD7ZM68"/>
<proteinExistence type="predicted"/>
<accession>A0AAD7ZM68</accession>
<dbReference type="EMBL" id="JASPKZ010002312">
    <property type="protein sequence ID" value="KAJ9595810.1"/>
    <property type="molecule type" value="Genomic_DNA"/>
</dbReference>
<evidence type="ECO:0000313" key="3">
    <source>
        <dbReference type="EMBL" id="KAJ9595810.1"/>
    </source>
</evidence>
<keyword evidence="4" id="KW-1185">Reference proteome</keyword>
<dbReference type="Proteomes" id="UP001233999">
    <property type="component" value="Unassembled WGS sequence"/>
</dbReference>